<dbReference type="Proteomes" id="UP000474640">
    <property type="component" value="Unassembled WGS sequence"/>
</dbReference>
<feature type="region of interest" description="Disordered" evidence="1">
    <location>
        <begin position="1"/>
        <end position="50"/>
    </location>
</feature>
<sequence>MSFQIERKRKSKKSERVACNGDHGGEFERGREKKEGKGRKGRRLSSKSKKTVHEFKLIVASSSPAGVLITPHMQQLGKQEK</sequence>
<name>A0A7C8VBI1_ORBOL</name>
<feature type="compositionally biased region" description="Basic and acidic residues" evidence="1">
    <location>
        <begin position="23"/>
        <end position="35"/>
    </location>
</feature>
<gene>
    <name evidence="2" type="ORF">TWF970_001390</name>
</gene>
<evidence type="ECO:0000256" key="1">
    <source>
        <dbReference type="SAM" id="MobiDB-lite"/>
    </source>
</evidence>
<dbReference type="EMBL" id="JAABOJ010000012">
    <property type="protein sequence ID" value="KAF3282643.1"/>
    <property type="molecule type" value="Genomic_DNA"/>
</dbReference>
<comment type="caution">
    <text evidence="2">The sequence shown here is derived from an EMBL/GenBank/DDBJ whole genome shotgun (WGS) entry which is preliminary data.</text>
</comment>
<protein>
    <submittedName>
        <fullName evidence="2">Uncharacterized protein</fullName>
    </submittedName>
</protein>
<reference evidence="2 3" key="1">
    <citation type="submission" date="2020-01" db="EMBL/GenBank/DDBJ databases">
        <authorList>
            <person name="Palmer J.M."/>
        </authorList>
    </citation>
    <scope>NUCLEOTIDE SEQUENCE [LARGE SCALE GENOMIC DNA]</scope>
    <source>
        <strain evidence="2 3">TWF970</strain>
    </source>
</reference>
<proteinExistence type="predicted"/>
<accession>A0A7C8VBI1</accession>
<feature type="compositionally biased region" description="Basic residues" evidence="1">
    <location>
        <begin position="36"/>
        <end position="50"/>
    </location>
</feature>
<dbReference type="AlphaFoldDB" id="A0A7C8VBI1"/>
<evidence type="ECO:0000313" key="3">
    <source>
        <dbReference type="Proteomes" id="UP000474640"/>
    </source>
</evidence>
<evidence type="ECO:0000313" key="2">
    <source>
        <dbReference type="EMBL" id="KAF3282643.1"/>
    </source>
</evidence>
<organism evidence="2 3">
    <name type="scientific">Orbilia oligospora</name>
    <name type="common">Nematode-trapping fungus</name>
    <name type="synonym">Arthrobotrys oligospora</name>
    <dbReference type="NCBI Taxonomy" id="2813651"/>
    <lineage>
        <taxon>Eukaryota</taxon>
        <taxon>Fungi</taxon>
        <taxon>Dikarya</taxon>
        <taxon>Ascomycota</taxon>
        <taxon>Pezizomycotina</taxon>
        <taxon>Orbiliomycetes</taxon>
        <taxon>Orbiliales</taxon>
        <taxon>Orbiliaceae</taxon>
        <taxon>Orbilia</taxon>
    </lineage>
</organism>